<dbReference type="GO" id="GO:0004674">
    <property type="term" value="F:protein serine/threonine kinase activity"/>
    <property type="evidence" value="ECO:0007669"/>
    <property type="project" value="UniProtKB-KW"/>
</dbReference>
<organism evidence="6 7">
    <name type="scientific">Coprinopsis marcescibilis</name>
    <name type="common">Agaric fungus</name>
    <name type="synonym">Psathyrella marcescibilis</name>
    <dbReference type="NCBI Taxonomy" id="230819"/>
    <lineage>
        <taxon>Eukaryota</taxon>
        <taxon>Fungi</taxon>
        <taxon>Dikarya</taxon>
        <taxon>Basidiomycota</taxon>
        <taxon>Agaricomycotina</taxon>
        <taxon>Agaricomycetes</taxon>
        <taxon>Agaricomycetidae</taxon>
        <taxon>Agaricales</taxon>
        <taxon>Agaricineae</taxon>
        <taxon>Psathyrellaceae</taxon>
        <taxon>Coprinopsis</taxon>
    </lineage>
</organism>
<feature type="region of interest" description="Disordered" evidence="4">
    <location>
        <begin position="346"/>
        <end position="372"/>
    </location>
</feature>
<evidence type="ECO:0000256" key="2">
    <source>
        <dbReference type="ARBA" id="ARBA00022679"/>
    </source>
</evidence>
<evidence type="ECO:0000256" key="1">
    <source>
        <dbReference type="ARBA" id="ARBA00022527"/>
    </source>
</evidence>
<dbReference type="Gene3D" id="3.20.200.10">
    <property type="entry name" value="MHCK/EF2 kinase"/>
    <property type="match status" value="1"/>
</dbReference>
<evidence type="ECO:0000256" key="4">
    <source>
        <dbReference type="SAM" id="MobiDB-lite"/>
    </source>
</evidence>
<feature type="compositionally biased region" description="Polar residues" evidence="4">
    <location>
        <begin position="133"/>
        <end position="146"/>
    </location>
</feature>
<gene>
    <name evidence="6" type="ORF">FA15DRAFT_709225</name>
</gene>
<evidence type="ECO:0000313" key="7">
    <source>
        <dbReference type="Proteomes" id="UP000307440"/>
    </source>
</evidence>
<dbReference type="SUPFAM" id="SSF56112">
    <property type="entry name" value="Protein kinase-like (PK-like)"/>
    <property type="match status" value="1"/>
</dbReference>
<name>A0A5C3KG84_COPMA</name>
<evidence type="ECO:0000256" key="3">
    <source>
        <dbReference type="ARBA" id="ARBA00022777"/>
    </source>
</evidence>
<feature type="region of interest" description="Disordered" evidence="4">
    <location>
        <begin position="133"/>
        <end position="157"/>
    </location>
</feature>
<keyword evidence="3" id="KW-0418">Kinase</keyword>
<keyword evidence="7" id="KW-1185">Reference proteome</keyword>
<evidence type="ECO:0000313" key="6">
    <source>
        <dbReference type="EMBL" id="TFK19166.1"/>
    </source>
</evidence>
<keyword evidence="1" id="KW-0723">Serine/threonine-protein kinase</keyword>
<protein>
    <recommendedName>
        <fullName evidence="5">Alpha-type protein kinase domain-containing protein</fullName>
    </recommendedName>
</protein>
<dbReference type="Pfam" id="PF02816">
    <property type="entry name" value="Alpha_kinase"/>
    <property type="match status" value="1"/>
</dbReference>
<dbReference type="InterPro" id="IPR011009">
    <property type="entry name" value="Kinase-like_dom_sf"/>
</dbReference>
<reference evidence="6 7" key="1">
    <citation type="journal article" date="2019" name="Nat. Ecol. Evol.">
        <title>Megaphylogeny resolves global patterns of mushroom evolution.</title>
        <authorList>
            <person name="Varga T."/>
            <person name="Krizsan K."/>
            <person name="Foldi C."/>
            <person name="Dima B."/>
            <person name="Sanchez-Garcia M."/>
            <person name="Sanchez-Ramirez S."/>
            <person name="Szollosi G.J."/>
            <person name="Szarkandi J.G."/>
            <person name="Papp V."/>
            <person name="Albert L."/>
            <person name="Andreopoulos W."/>
            <person name="Angelini C."/>
            <person name="Antonin V."/>
            <person name="Barry K.W."/>
            <person name="Bougher N.L."/>
            <person name="Buchanan P."/>
            <person name="Buyck B."/>
            <person name="Bense V."/>
            <person name="Catcheside P."/>
            <person name="Chovatia M."/>
            <person name="Cooper J."/>
            <person name="Damon W."/>
            <person name="Desjardin D."/>
            <person name="Finy P."/>
            <person name="Geml J."/>
            <person name="Haridas S."/>
            <person name="Hughes K."/>
            <person name="Justo A."/>
            <person name="Karasinski D."/>
            <person name="Kautmanova I."/>
            <person name="Kiss B."/>
            <person name="Kocsube S."/>
            <person name="Kotiranta H."/>
            <person name="LaButti K.M."/>
            <person name="Lechner B.E."/>
            <person name="Liimatainen K."/>
            <person name="Lipzen A."/>
            <person name="Lukacs Z."/>
            <person name="Mihaltcheva S."/>
            <person name="Morgado L.N."/>
            <person name="Niskanen T."/>
            <person name="Noordeloos M.E."/>
            <person name="Ohm R.A."/>
            <person name="Ortiz-Santana B."/>
            <person name="Ovrebo C."/>
            <person name="Racz N."/>
            <person name="Riley R."/>
            <person name="Savchenko A."/>
            <person name="Shiryaev A."/>
            <person name="Soop K."/>
            <person name="Spirin V."/>
            <person name="Szebenyi C."/>
            <person name="Tomsovsky M."/>
            <person name="Tulloss R.E."/>
            <person name="Uehling J."/>
            <person name="Grigoriev I.V."/>
            <person name="Vagvolgyi C."/>
            <person name="Papp T."/>
            <person name="Martin F.M."/>
            <person name="Miettinen O."/>
            <person name="Hibbett D.S."/>
            <person name="Nagy L.G."/>
        </authorList>
    </citation>
    <scope>NUCLEOTIDE SEQUENCE [LARGE SCALE GENOMIC DNA]</scope>
    <source>
        <strain evidence="6 7">CBS 121175</strain>
    </source>
</reference>
<proteinExistence type="predicted"/>
<accession>A0A5C3KG84</accession>
<feature type="compositionally biased region" description="Polar residues" evidence="4">
    <location>
        <begin position="347"/>
        <end position="363"/>
    </location>
</feature>
<sequence>MRGIAYVNSGKRTDAVIVDIKYRLSGKPKVLADLYGSNVAAFGLDTTLWDIQDCALKHFNLTWTKGGQLPVVVTETILWQQDNGNIDQEMTGAMLQEYVTHLSDTGLSIPPTASSRFGKKKFMYMFSERMEKLSSTNSRVPGSTAESGKGKGKHDRTGSMAYSQAMVAPTSKAAKVRAGGFEFQSSFSLLPQGTSCQQKGINVYKHLRFASLWLLQECGEPSKVSGVSKSGGKDINGTDFGEENAASGFTWLMEERHASGHVVRFSGTLQHAPVHSEISHLMVYAFAHFVLESTNQQVVFADLQVTGDSGIGYHGIPGINSFLEQHECGAICEGLGLTQPGQADLLGNNNTASSKGSSDNSDVNVKITDTAA</sequence>
<dbReference type="AlphaFoldDB" id="A0A5C3KG84"/>
<keyword evidence="2" id="KW-0808">Transferase</keyword>
<dbReference type="PROSITE" id="PS51158">
    <property type="entry name" value="ALPHA_KINASE"/>
    <property type="match status" value="1"/>
</dbReference>
<feature type="domain" description="Alpha-type protein kinase" evidence="5">
    <location>
        <begin position="121"/>
        <end position="340"/>
    </location>
</feature>
<dbReference type="EMBL" id="ML210356">
    <property type="protein sequence ID" value="TFK19166.1"/>
    <property type="molecule type" value="Genomic_DNA"/>
</dbReference>
<dbReference type="OrthoDB" id="301415at2759"/>
<evidence type="ECO:0000259" key="5">
    <source>
        <dbReference type="PROSITE" id="PS51158"/>
    </source>
</evidence>
<dbReference type="InterPro" id="IPR004166">
    <property type="entry name" value="a-kinase_dom"/>
</dbReference>
<dbReference type="GO" id="GO:0005524">
    <property type="term" value="F:ATP binding"/>
    <property type="evidence" value="ECO:0007669"/>
    <property type="project" value="InterPro"/>
</dbReference>
<dbReference type="Proteomes" id="UP000307440">
    <property type="component" value="Unassembled WGS sequence"/>
</dbReference>
<dbReference type="STRING" id="230819.A0A5C3KG84"/>